<evidence type="ECO:0000256" key="5">
    <source>
        <dbReference type="ARBA" id="ARBA00022801"/>
    </source>
</evidence>
<keyword evidence="3" id="KW-0479">Metal-binding</keyword>
<evidence type="ECO:0000313" key="10">
    <source>
        <dbReference type="Proteomes" id="UP000183529"/>
    </source>
</evidence>
<proteinExistence type="inferred from homology"/>
<evidence type="ECO:0000256" key="7">
    <source>
        <dbReference type="ARBA" id="ARBA00023157"/>
    </source>
</evidence>
<protein>
    <submittedName>
        <fullName evidence="9">Feruloyl esterase</fullName>
    </submittedName>
</protein>
<feature type="signal peptide" evidence="8">
    <location>
        <begin position="1"/>
        <end position="31"/>
    </location>
</feature>
<gene>
    <name evidence="9" type="ORF">SAMN05216550_113103</name>
</gene>
<dbReference type="PANTHER" id="PTHR33938">
    <property type="entry name" value="FERULOYL ESTERASE B-RELATED"/>
    <property type="match status" value="1"/>
</dbReference>
<keyword evidence="5" id="KW-0378">Hydrolase</keyword>
<dbReference type="GO" id="GO:0052689">
    <property type="term" value="F:carboxylic ester hydrolase activity"/>
    <property type="evidence" value="ECO:0007669"/>
    <property type="project" value="UniProtKB-KW"/>
</dbReference>
<evidence type="ECO:0000256" key="4">
    <source>
        <dbReference type="ARBA" id="ARBA00022729"/>
    </source>
</evidence>
<accession>A0AAQ1GJ01</accession>
<comment type="caution">
    <text evidence="9">The sequence shown here is derived from an EMBL/GenBank/DDBJ whole genome shotgun (WGS) entry which is preliminary data.</text>
</comment>
<evidence type="ECO:0000313" key="9">
    <source>
        <dbReference type="EMBL" id="SEK01895.1"/>
    </source>
</evidence>
<keyword evidence="2" id="KW-0719">Serine esterase</keyword>
<keyword evidence="4 8" id="KW-0732">Signal</keyword>
<evidence type="ECO:0000256" key="6">
    <source>
        <dbReference type="ARBA" id="ARBA00022837"/>
    </source>
</evidence>
<evidence type="ECO:0000256" key="2">
    <source>
        <dbReference type="ARBA" id="ARBA00022487"/>
    </source>
</evidence>
<dbReference type="Pfam" id="PF07519">
    <property type="entry name" value="Tannase"/>
    <property type="match status" value="1"/>
</dbReference>
<comment type="similarity">
    <text evidence="1">Belongs to the tannase family.</text>
</comment>
<keyword evidence="6" id="KW-0106">Calcium</keyword>
<dbReference type="InterPro" id="IPR029058">
    <property type="entry name" value="AB_hydrolase_fold"/>
</dbReference>
<reference evidence="9 10" key="1">
    <citation type="submission" date="2016-10" db="EMBL/GenBank/DDBJ databases">
        <authorList>
            <person name="Varghese N."/>
            <person name="Submissions S."/>
        </authorList>
    </citation>
    <scope>NUCLEOTIDE SEQUENCE [LARGE SCALE GENOMIC DNA]</scope>
    <source>
        <strain evidence="9 10">LMG 22274</strain>
    </source>
</reference>
<dbReference type="RefSeq" id="WP_074985295.1">
    <property type="nucleotide sequence ID" value="NZ_CADFGN010000001.1"/>
</dbReference>
<dbReference type="Proteomes" id="UP000183529">
    <property type="component" value="Unassembled WGS sequence"/>
</dbReference>
<dbReference type="InterPro" id="IPR011118">
    <property type="entry name" value="Tannase/feruloyl_esterase"/>
</dbReference>
<dbReference type="SUPFAM" id="SSF53474">
    <property type="entry name" value="alpha/beta-Hydrolases"/>
    <property type="match status" value="1"/>
</dbReference>
<dbReference type="EMBL" id="FNZM01000013">
    <property type="protein sequence ID" value="SEK01895.1"/>
    <property type="molecule type" value="Genomic_DNA"/>
</dbReference>
<dbReference type="Gene3D" id="3.40.50.1820">
    <property type="entry name" value="alpha/beta hydrolase"/>
    <property type="match status" value="1"/>
</dbReference>
<dbReference type="GO" id="GO:0046872">
    <property type="term" value="F:metal ion binding"/>
    <property type="evidence" value="ECO:0007669"/>
    <property type="project" value="UniProtKB-KW"/>
</dbReference>
<evidence type="ECO:0000256" key="8">
    <source>
        <dbReference type="SAM" id="SignalP"/>
    </source>
</evidence>
<dbReference type="AlphaFoldDB" id="A0AAQ1GJ01"/>
<sequence length="561" mass="60014">MKPSRAIARSVPFHAAACAALTFLASGIAHAQHAPDLPLHCADLAGALLPPAAIGLPTNGALVQTATMIPATANGNLNGDFCRLTGVIRAQTAGTPDIRFEVNLPSRWNGRALQFGGGGYSGVVVTGTGPMPFSPYRAPLARGYATFGDDSGHNGDASVATFGLLDEAVVNFGYAHLKKTHDVALALIERGYGRAPEHMYFAGGSTGGREGYTVIQRYPDDYDGVIANSPALNFSGVRLIGVELGRLEYRVPGGFVPPALLERVYERTMQACDTLDGASDGIISNVEACRALEPKIIDSLRCPADALASAAPSVSADDCLTPPQLATLLKLRDGLHLPYALAWNVDRYRGYNVFQGTRFTSLLGLAHSPERSPQLTFRANGYLYAQGDAYLKYFVTHDPTFDSSNFDVMHPGRYQQRLATLSATIGAMNPDIAHYIARGGKLITLHGLADEVISPNQTIASYEGLVARYGQVRVDSFMRLYMVPGYQHGNGVFIPSVDLIGALDDWVSRGNAPDTLVTTDIAQDTNGRTRPLCRYPAYPRYLGKGNLNLASNYACATPSSP</sequence>
<evidence type="ECO:0000256" key="3">
    <source>
        <dbReference type="ARBA" id="ARBA00022723"/>
    </source>
</evidence>
<organism evidence="9 10">
    <name type="scientific">Paraburkholderia tropica</name>
    <dbReference type="NCBI Taxonomy" id="92647"/>
    <lineage>
        <taxon>Bacteria</taxon>
        <taxon>Pseudomonadati</taxon>
        <taxon>Pseudomonadota</taxon>
        <taxon>Betaproteobacteria</taxon>
        <taxon>Burkholderiales</taxon>
        <taxon>Burkholderiaceae</taxon>
        <taxon>Paraburkholderia</taxon>
    </lineage>
</organism>
<name>A0AAQ1GJ01_9BURK</name>
<feature type="chain" id="PRO_5042957029" evidence="8">
    <location>
        <begin position="32"/>
        <end position="561"/>
    </location>
</feature>
<evidence type="ECO:0000256" key="1">
    <source>
        <dbReference type="ARBA" id="ARBA00006249"/>
    </source>
</evidence>
<keyword evidence="7" id="KW-1015">Disulfide bond</keyword>
<dbReference type="PANTHER" id="PTHR33938:SF15">
    <property type="entry name" value="FERULOYL ESTERASE B-RELATED"/>
    <property type="match status" value="1"/>
</dbReference>